<organism evidence="3 4">
    <name type="scientific">Rhypophila decipiens</name>
    <dbReference type="NCBI Taxonomy" id="261697"/>
    <lineage>
        <taxon>Eukaryota</taxon>
        <taxon>Fungi</taxon>
        <taxon>Dikarya</taxon>
        <taxon>Ascomycota</taxon>
        <taxon>Pezizomycotina</taxon>
        <taxon>Sordariomycetes</taxon>
        <taxon>Sordariomycetidae</taxon>
        <taxon>Sordariales</taxon>
        <taxon>Naviculisporaceae</taxon>
        <taxon>Rhypophila</taxon>
    </lineage>
</organism>
<name>A0AAN6YBH4_9PEZI</name>
<dbReference type="PROSITE" id="PS00175">
    <property type="entry name" value="PG_MUTASE"/>
    <property type="match status" value="1"/>
</dbReference>
<evidence type="ECO:0000313" key="4">
    <source>
        <dbReference type="Proteomes" id="UP001301769"/>
    </source>
</evidence>
<dbReference type="GO" id="GO:0045820">
    <property type="term" value="P:negative regulation of glycolytic process"/>
    <property type="evidence" value="ECO:0007669"/>
    <property type="project" value="TreeGrafter"/>
</dbReference>
<proteinExistence type="predicted"/>
<dbReference type="Pfam" id="PF00300">
    <property type="entry name" value="His_Phos_1"/>
    <property type="match status" value="1"/>
</dbReference>
<dbReference type="InterPro" id="IPR013078">
    <property type="entry name" value="His_Pase_superF_clade-1"/>
</dbReference>
<gene>
    <name evidence="3" type="ORF">QBC37DRAFT_422689</name>
</gene>
<dbReference type="Gene3D" id="3.40.50.1240">
    <property type="entry name" value="Phosphoglycerate mutase-like"/>
    <property type="match status" value="1"/>
</dbReference>
<keyword evidence="1" id="KW-0378">Hydrolase</keyword>
<dbReference type="PANTHER" id="PTHR46517:SF1">
    <property type="entry name" value="FRUCTOSE-2,6-BISPHOSPHATASE TIGAR"/>
    <property type="match status" value="1"/>
</dbReference>
<dbReference type="CDD" id="cd07067">
    <property type="entry name" value="HP_PGM_like"/>
    <property type="match status" value="1"/>
</dbReference>
<dbReference type="SMART" id="SM00855">
    <property type="entry name" value="PGAM"/>
    <property type="match status" value="1"/>
</dbReference>
<evidence type="ECO:0000256" key="1">
    <source>
        <dbReference type="ARBA" id="ARBA00022801"/>
    </source>
</evidence>
<protein>
    <submittedName>
        <fullName evidence="3">Phosphoglycerate mutase</fullName>
    </submittedName>
</protein>
<comment type="caution">
    <text evidence="3">The sequence shown here is derived from an EMBL/GenBank/DDBJ whole genome shotgun (WGS) entry which is preliminary data.</text>
</comment>
<evidence type="ECO:0000256" key="2">
    <source>
        <dbReference type="PIRSR" id="PIRSR613078-2"/>
    </source>
</evidence>
<sequence length="281" mass="29742">MRLFLVRHGETVDNVAGIYAGVRDSPLTAHGVLQAKRLATYLAIRSSTIGPVQHVLSSDLQRAADTAQAIVDAQISTVASQPWSKSGPPTLVQSADLRERNFGSAEGQRFGFPRDDAETHDEMRVRAERFINNHLDPLLADLVLGTRPAASVVVVSHGILLNSLLKALLARYAPSELARLAQPGPAVGQPVYLASWSNTGYVEAVIGASSPSPGASSTGLTLAAPAITASPTVPAVTLSVARVNAVDHLDGLKKTRGGIGSAQFDRRQRTVDSFFRPVAKD</sequence>
<dbReference type="SUPFAM" id="SSF53254">
    <property type="entry name" value="Phosphoglycerate mutase-like"/>
    <property type="match status" value="1"/>
</dbReference>
<reference evidence="3" key="1">
    <citation type="journal article" date="2023" name="Mol. Phylogenet. Evol.">
        <title>Genome-scale phylogeny and comparative genomics of the fungal order Sordariales.</title>
        <authorList>
            <person name="Hensen N."/>
            <person name="Bonometti L."/>
            <person name="Westerberg I."/>
            <person name="Brannstrom I.O."/>
            <person name="Guillou S."/>
            <person name="Cros-Aarteil S."/>
            <person name="Calhoun S."/>
            <person name="Haridas S."/>
            <person name="Kuo A."/>
            <person name="Mondo S."/>
            <person name="Pangilinan J."/>
            <person name="Riley R."/>
            <person name="LaButti K."/>
            <person name="Andreopoulos B."/>
            <person name="Lipzen A."/>
            <person name="Chen C."/>
            <person name="Yan M."/>
            <person name="Daum C."/>
            <person name="Ng V."/>
            <person name="Clum A."/>
            <person name="Steindorff A."/>
            <person name="Ohm R.A."/>
            <person name="Martin F."/>
            <person name="Silar P."/>
            <person name="Natvig D.O."/>
            <person name="Lalanne C."/>
            <person name="Gautier V."/>
            <person name="Ament-Velasquez S.L."/>
            <person name="Kruys A."/>
            <person name="Hutchinson M.I."/>
            <person name="Powell A.J."/>
            <person name="Barry K."/>
            <person name="Miller A.N."/>
            <person name="Grigoriev I.V."/>
            <person name="Debuchy R."/>
            <person name="Gladieux P."/>
            <person name="Hiltunen Thoren M."/>
            <person name="Johannesson H."/>
        </authorList>
    </citation>
    <scope>NUCLEOTIDE SEQUENCE</scope>
    <source>
        <strain evidence="3">PSN293</strain>
    </source>
</reference>
<evidence type="ECO:0000313" key="3">
    <source>
        <dbReference type="EMBL" id="KAK4213587.1"/>
    </source>
</evidence>
<dbReference type="AlphaFoldDB" id="A0AAN6YBH4"/>
<keyword evidence="4" id="KW-1185">Reference proteome</keyword>
<dbReference type="EMBL" id="MU858106">
    <property type="protein sequence ID" value="KAK4213587.1"/>
    <property type="molecule type" value="Genomic_DNA"/>
</dbReference>
<dbReference type="InterPro" id="IPR051695">
    <property type="entry name" value="Phosphoglycerate_Mutase"/>
</dbReference>
<dbReference type="InterPro" id="IPR001345">
    <property type="entry name" value="PG/BPGM_mutase_AS"/>
</dbReference>
<dbReference type="GO" id="GO:0005829">
    <property type="term" value="C:cytosol"/>
    <property type="evidence" value="ECO:0007669"/>
    <property type="project" value="TreeGrafter"/>
</dbReference>
<feature type="binding site" evidence="2">
    <location>
        <begin position="7"/>
        <end position="14"/>
    </location>
    <ligand>
        <name>substrate</name>
    </ligand>
</feature>
<dbReference type="GO" id="GO:0043456">
    <property type="term" value="P:regulation of pentose-phosphate shunt"/>
    <property type="evidence" value="ECO:0007669"/>
    <property type="project" value="TreeGrafter"/>
</dbReference>
<accession>A0AAN6YBH4</accession>
<reference evidence="3" key="2">
    <citation type="submission" date="2023-05" db="EMBL/GenBank/DDBJ databases">
        <authorList>
            <consortium name="Lawrence Berkeley National Laboratory"/>
            <person name="Steindorff A."/>
            <person name="Hensen N."/>
            <person name="Bonometti L."/>
            <person name="Westerberg I."/>
            <person name="Brannstrom I.O."/>
            <person name="Guillou S."/>
            <person name="Cros-Aarteil S."/>
            <person name="Calhoun S."/>
            <person name="Haridas S."/>
            <person name="Kuo A."/>
            <person name="Mondo S."/>
            <person name="Pangilinan J."/>
            <person name="Riley R."/>
            <person name="Labutti K."/>
            <person name="Andreopoulos B."/>
            <person name="Lipzen A."/>
            <person name="Chen C."/>
            <person name="Yanf M."/>
            <person name="Daum C."/>
            <person name="Ng V."/>
            <person name="Clum A."/>
            <person name="Ohm R."/>
            <person name="Martin F."/>
            <person name="Silar P."/>
            <person name="Natvig D."/>
            <person name="Lalanne C."/>
            <person name="Gautier V."/>
            <person name="Ament-Velasquez S.L."/>
            <person name="Kruys A."/>
            <person name="Hutchinson M.I."/>
            <person name="Powell A.J."/>
            <person name="Barry K."/>
            <person name="Miller A.N."/>
            <person name="Grigoriev I.V."/>
            <person name="Debuchy R."/>
            <person name="Gladieux P."/>
            <person name="Thoren M.H."/>
            <person name="Johannesson H."/>
        </authorList>
    </citation>
    <scope>NUCLEOTIDE SEQUENCE</scope>
    <source>
        <strain evidence="3">PSN293</strain>
    </source>
</reference>
<feature type="binding site" evidence="2">
    <location>
        <position position="62"/>
    </location>
    <ligand>
        <name>substrate</name>
    </ligand>
</feature>
<dbReference type="GO" id="GO:0004331">
    <property type="term" value="F:fructose-2,6-bisphosphate 2-phosphatase activity"/>
    <property type="evidence" value="ECO:0007669"/>
    <property type="project" value="TreeGrafter"/>
</dbReference>
<dbReference type="Proteomes" id="UP001301769">
    <property type="component" value="Unassembled WGS sequence"/>
</dbReference>
<dbReference type="InterPro" id="IPR029033">
    <property type="entry name" value="His_PPase_superfam"/>
</dbReference>
<dbReference type="PANTHER" id="PTHR46517">
    <property type="entry name" value="FRUCTOSE-2,6-BISPHOSPHATASE TIGAR"/>
    <property type="match status" value="1"/>
</dbReference>